<accession>A0ABP9UUA5</accession>
<evidence type="ECO:0008006" key="4">
    <source>
        <dbReference type="Google" id="ProtNLM"/>
    </source>
</evidence>
<organism evidence="2 3">
    <name type="scientific">Haloferula sargassicola</name>
    <dbReference type="NCBI Taxonomy" id="490096"/>
    <lineage>
        <taxon>Bacteria</taxon>
        <taxon>Pseudomonadati</taxon>
        <taxon>Verrucomicrobiota</taxon>
        <taxon>Verrucomicrobiia</taxon>
        <taxon>Verrucomicrobiales</taxon>
        <taxon>Verrucomicrobiaceae</taxon>
        <taxon>Haloferula</taxon>
    </lineage>
</organism>
<gene>
    <name evidence="2" type="ORF">Hsar01_03198</name>
</gene>
<evidence type="ECO:0000313" key="2">
    <source>
        <dbReference type="EMBL" id="GAA5483961.1"/>
    </source>
</evidence>
<proteinExistence type="predicted"/>
<name>A0ABP9UUA5_9BACT</name>
<sequence>MKMYPIISLSIAALVFSAAPSLAEEGHDHHAAGHEAHADHMLEGYAVVAEALYKDDLAAAKKAAAGMVKHDKDSAMAAPAKAISKSKDLAEARKHFKELSDVAIPVATKEKTMHVAHCPMAMGGNGADWLQKSKDEIHNPYMGKKMPHCGKFKE</sequence>
<comment type="caution">
    <text evidence="2">The sequence shown here is derived from an EMBL/GenBank/DDBJ whole genome shotgun (WGS) entry which is preliminary data.</text>
</comment>
<reference evidence="2 3" key="1">
    <citation type="submission" date="2024-02" db="EMBL/GenBank/DDBJ databases">
        <title>Haloferula sargassicola NBRC 104335.</title>
        <authorList>
            <person name="Ichikawa N."/>
            <person name="Katano-Makiyama Y."/>
            <person name="Hidaka K."/>
        </authorList>
    </citation>
    <scope>NUCLEOTIDE SEQUENCE [LARGE SCALE GENOMIC DNA]</scope>
    <source>
        <strain evidence="2 3">NBRC 104335</strain>
    </source>
</reference>
<evidence type="ECO:0000256" key="1">
    <source>
        <dbReference type="SAM" id="SignalP"/>
    </source>
</evidence>
<keyword evidence="3" id="KW-1185">Reference proteome</keyword>
<dbReference type="EMBL" id="BAABRI010000019">
    <property type="protein sequence ID" value="GAA5483961.1"/>
    <property type="molecule type" value="Genomic_DNA"/>
</dbReference>
<dbReference type="Proteomes" id="UP001476282">
    <property type="component" value="Unassembled WGS sequence"/>
</dbReference>
<dbReference type="RefSeq" id="WP_353568062.1">
    <property type="nucleotide sequence ID" value="NZ_BAABRI010000019.1"/>
</dbReference>
<protein>
    <recommendedName>
        <fullName evidence="4">DUF3347 domain-containing protein</fullName>
    </recommendedName>
</protein>
<keyword evidence="1" id="KW-0732">Signal</keyword>
<feature type="signal peptide" evidence="1">
    <location>
        <begin position="1"/>
        <end position="23"/>
    </location>
</feature>
<feature type="chain" id="PRO_5046695375" description="DUF3347 domain-containing protein" evidence="1">
    <location>
        <begin position="24"/>
        <end position="154"/>
    </location>
</feature>
<evidence type="ECO:0000313" key="3">
    <source>
        <dbReference type="Proteomes" id="UP001476282"/>
    </source>
</evidence>